<dbReference type="InterPro" id="IPR044925">
    <property type="entry name" value="His-Me_finger_sf"/>
</dbReference>
<dbReference type="STRING" id="439375.Oant_0208"/>
<sequence length="182" mass="21083">MASELSAEQIRELMHYDPKTGICLWKIRDSKWFEGNSRDAEWCCNAWNKRYAGTKIGRLSKGYIEARILGKMYGMHRVIWLYMTGKWPLLVDHINGNPSDNRWKNLRETDQATNNKNLRQRSDNKSGATGVYFQKSTGKWQSKIKSSGVDYHLGAYQKREDAILARKVAEKCLGFHANHGRK</sequence>
<name>A6WVD5_BRUA4</name>
<evidence type="ECO:0000313" key="3">
    <source>
        <dbReference type="Proteomes" id="UP000002301"/>
    </source>
</evidence>
<keyword evidence="2" id="KW-0540">Nuclease</keyword>
<dbReference type="KEGG" id="oan:Oant_0208"/>
<dbReference type="SUPFAM" id="SSF54171">
    <property type="entry name" value="DNA-binding domain"/>
    <property type="match status" value="1"/>
</dbReference>
<proteinExistence type="predicted"/>
<dbReference type="Proteomes" id="UP000002301">
    <property type="component" value="Chromosome 1"/>
</dbReference>
<dbReference type="GO" id="GO:0004519">
    <property type="term" value="F:endonuclease activity"/>
    <property type="evidence" value="ECO:0007669"/>
    <property type="project" value="UniProtKB-KW"/>
</dbReference>
<accession>A6WVD5</accession>
<dbReference type="RefSeq" id="WP_011982398.1">
    <property type="nucleotide sequence ID" value="NC_009667.1"/>
</dbReference>
<reference evidence="2 3" key="1">
    <citation type="journal article" date="2011" name="J. Bacteriol.">
        <title>Genome of Ochrobactrum anthropi ATCC 49188 T, a versatile opportunistic pathogen and symbiont of several eukaryotic hosts.</title>
        <authorList>
            <person name="Chain P.S."/>
            <person name="Lang D.M."/>
            <person name="Comerci D.J."/>
            <person name="Malfatti S.A."/>
            <person name="Vergez L.M."/>
            <person name="Shin M."/>
            <person name="Ugalde R.A."/>
            <person name="Garcia E."/>
            <person name="Tolmasky M.E."/>
        </authorList>
    </citation>
    <scope>NUCLEOTIDE SEQUENCE [LARGE SCALE GENOMIC DNA]</scope>
    <source>
        <strain evidence="3">ATCC 49188 / DSM 6882 / CCUG 24695 / JCM 21032 / LMG 3331 / NBRC 15819 / NCTC 12168 / Alc 37</strain>
    </source>
</reference>
<dbReference type="InterPro" id="IPR003615">
    <property type="entry name" value="HNH_nuc"/>
</dbReference>
<keyword evidence="2" id="KW-0378">Hydrolase</keyword>
<dbReference type="InterPro" id="IPR016177">
    <property type="entry name" value="DNA-bd_dom_sf"/>
</dbReference>
<keyword evidence="3" id="KW-1185">Reference proteome</keyword>
<gene>
    <name evidence="2" type="ordered locus">Oant_0208</name>
</gene>
<dbReference type="Gene3D" id="3.90.75.20">
    <property type="match status" value="1"/>
</dbReference>
<evidence type="ECO:0000313" key="2">
    <source>
        <dbReference type="EMBL" id="ABS12939.1"/>
    </source>
</evidence>
<evidence type="ECO:0000259" key="1">
    <source>
        <dbReference type="Pfam" id="PF13392"/>
    </source>
</evidence>
<protein>
    <submittedName>
        <fullName evidence="2">HNH endonuclease</fullName>
    </submittedName>
</protein>
<dbReference type="GO" id="GO:0003677">
    <property type="term" value="F:DNA binding"/>
    <property type="evidence" value="ECO:0007669"/>
    <property type="project" value="InterPro"/>
</dbReference>
<dbReference type="EMBL" id="CP000758">
    <property type="protein sequence ID" value="ABS12939.1"/>
    <property type="molecule type" value="Genomic_DNA"/>
</dbReference>
<dbReference type="Pfam" id="PF13392">
    <property type="entry name" value="HNH_3"/>
    <property type="match status" value="1"/>
</dbReference>
<feature type="domain" description="HNH nuclease" evidence="1">
    <location>
        <begin position="73"/>
        <end position="113"/>
    </location>
</feature>
<keyword evidence="2" id="KW-0255">Endonuclease</keyword>
<dbReference type="eggNOG" id="ENOG50330U8">
    <property type="taxonomic scope" value="Bacteria"/>
</dbReference>
<dbReference type="AlphaFoldDB" id="A6WVD5"/>
<dbReference type="SUPFAM" id="SSF54060">
    <property type="entry name" value="His-Me finger endonucleases"/>
    <property type="match status" value="1"/>
</dbReference>
<organism evidence="2 3">
    <name type="scientific">Brucella anthropi (strain ATCC 49188 / DSM 6882 / CCUG 24695 / JCM 21032 / LMG 3331 / NBRC 15819 / NCTC 12168 / Alc 37)</name>
    <name type="common">Ochrobactrum anthropi</name>
    <dbReference type="NCBI Taxonomy" id="439375"/>
    <lineage>
        <taxon>Bacteria</taxon>
        <taxon>Pseudomonadati</taxon>
        <taxon>Pseudomonadota</taxon>
        <taxon>Alphaproteobacteria</taxon>
        <taxon>Hyphomicrobiales</taxon>
        <taxon>Brucellaceae</taxon>
        <taxon>Brucella/Ochrobactrum group</taxon>
        <taxon>Brucella</taxon>
    </lineage>
</organism>
<dbReference type="HOGENOM" id="CLU_095318_1_0_5"/>